<organism evidence="1">
    <name type="scientific">marine metagenome</name>
    <dbReference type="NCBI Taxonomy" id="408172"/>
    <lineage>
        <taxon>unclassified sequences</taxon>
        <taxon>metagenomes</taxon>
        <taxon>ecological metagenomes</taxon>
    </lineage>
</organism>
<reference evidence="1" key="1">
    <citation type="submission" date="2018-05" db="EMBL/GenBank/DDBJ databases">
        <authorList>
            <person name="Lanie J.A."/>
            <person name="Ng W.-L."/>
            <person name="Kazmierczak K.M."/>
            <person name="Andrzejewski T.M."/>
            <person name="Davidsen T.M."/>
            <person name="Wayne K.J."/>
            <person name="Tettelin H."/>
            <person name="Glass J.I."/>
            <person name="Rusch D."/>
            <person name="Podicherti R."/>
            <person name="Tsui H.-C.T."/>
            <person name="Winkler M.E."/>
        </authorList>
    </citation>
    <scope>NUCLEOTIDE SEQUENCE</scope>
</reference>
<dbReference type="SUPFAM" id="SSF144052">
    <property type="entry name" value="Thermophilic metalloprotease-like"/>
    <property type="match status" value="1"/>
</dbReference>
<dbReference type="InterPro" id="IPR035097">
    <property type="entry name" value="M29_N-terminal"/>
</dbReference>
<dbReference type="Gene3D" id="3.40.1830.10">
    <property type="entry name" value="Thermophilic metalloprotease (M29)"/>
    <property type="match status" value="1"/>
</dbReference>
<gene>
    <name evidence="1" type="ORF">METZ01_LOCUS213155</name>
</gene>
<name>A0A382FE64_9ZZZZ</name>
<accession>A0A382FE64</accession>
<feature type="non-terminal residue" evidence="1">
    <location>
        <position position="70"/>
    </location>
</feature>
<protein>
    <recommendedName>
        <fullName evidence="2">Aminopeptidase</fullName>
    </recommendedName>
</protein>
<sequence>MADPRYKKLAEVLTGYSTALKKGDTVLFDVTDTPEAFAVELVRAARKRGAIPLVETRSARVGREMLMNTS</sequence>
<proteinExistence type="predicted"/>
<dbReference type="AlphaFoldDB" id="A0A382FE64"/>
<evidence type="ECO:0000313" key="1">
    <source>
        <dbReference type="EMBL" id="SVB60301.1"/>
    </source>
</evidence>
<dbReference type="EMBL" id="UINC01049036">
    <property type="protein sequence ID" value="SVB60301.1"/>
    <property type="molecule type" value="Genomic_DNA"/>
</dbReference>
<evidence type="ECO:0008006" key="2">
    <source>
        <dbReference type="Google" id="ProtNLM"/>
    </source>
</evidence>